<feature type="region of interest" description="Disordered" evidence="1">
    <location>
        <begin position="44"/>
        <end position="69"/>
    </location>
</feature>
<dbReference type="WBParaSite" id="maker-uti_cns_0006058-snap-gene-0.3-mRNA-1">
    <property type="protein sequence ID" value="maker-uti_cns_0006058-snap-gene-0.3-mRNA-1"/>
    <property type="gene ID" value="maker-uti_cns_0006058-snap-gene-0.3"/>
</dbReference>
<protein>
    <submittedName>
        <fullName evidence="3">Uncharacterized protein</fullName>
    </submittedName>
</protein>
<sequence length="69" mass="6935">MFDDTGIVLKLPELRQQADDEGEENHAEVGEVAVSAAPIAASESGVTAAHNSNYSGGAAGSPTPKLANA</sequence>
<name>A0A1I8HGQ8_9PLAT</name>
<accession>A0A1I8HGQ8</accession>
<feature type="region of interest" description="Disordered" evidence="1">
    <location>
        <begin position="1"/>
        <end position="28"/>
    </location>
</feature>
<evidence type="ECO:0000256" key="1">
    <source>
        <dbReference type="SAM" id="MobiDB-lite"/>
    </source>
</evidence>
<evidence type="ECO:0000313" key="2">
    <source>
        <dbReference type="Proteomes" id="UP000095280"/>
    </source>
</evidence>
<reference evidence="3" key="1">
    <citation type="submission" date="2016-11" db="UniProtKB">
        <authorList>
            <consortium name="WormBaseParasite"/>
        </authorList>
    </citation>
    <scope>IDENTIFICATION</scope>
</reference>
<dbReference type="AlphaFoldDB" id="A0A1I8HGQ8"/>
<evidence type="ECO:0000313" key="3">
    <source>
        <dbReference type="WBParaSite" id="maker-uti_cns_0006058-snap-gene-0.3-mRNA-1"/>
    </source>
</evidence>
<feature type="compositionally biased region" description="Basic and acidic residues" evidence="1">
    <location>
        <begin position="12"/>
        <end position="28"/>
    </location>
</feature>
<organism evidence="2 3">
    <name type="scientific">Macrostomum lignano</name>
    <dbReference type="NCBI Taxonomy" id="282301"/>
    <lineage>
        <taxon>Eukaryota</taxon>
        <taxon>Metazoa</taxon>
        <taxon>Spiralia</taxon>
        <taxon>Lophotrochozoa</taxon>
        <taxon>Platyhelminthes</taxon>
        <taxon>Rhabditophora</taxon>
        <taxon>Macrostomorpha</taxon>
        <taxon>Macrostomida</taxon>
        <taxon>Macrostomidae</taxon>
        <taxon>Macrostomum</taxon>
    </lineage>
</organism>
<dbReference type="Proteomes" id="UP000095280">
    <property type="component" value="Unplaced"/>
</dbReference>
<keyword evidence="2" id="KW-1185">Reference proteome</keyword>
<proteinExistence type="predicted"/>